<dbReference type="EMBL" id="JBHSPH010000008">
    <property type="protein sequence ID" value="MFC5864228.1"/>
    <property type="molecule type" value="Genomic_DNA"/>
</dbReference>
<dbReference type="RefSeq" id="WP_263340556.1">
    <property type="nucleotide sequence ID" value="NZ_JAGSYH010000006.1"/>
</dbReference>
<proteinExistence type="predicted"/>
<evidence type="ECO:0000313" key="2">
    <source>
        <dbReference type="EMBL" id="MFC5864228.1"/>
    </source>
</evidence>
<feature type="chain" id="PRO_5045850148" evidence="1">
    <location>
        <begin position="30"/>
        <end position="115"/>
    </location>
</feature>
<organism evidence="2 3">
    <name type="scientific">Acidicapsa dinghuensis</name>
    <dbReference type="NCBI Taxonomy" id="2218256"/>
    <lineage>
        <taxon>Bacteria</taxon>
        <taxon>Pseudomonadati</taxon>
        <taxon>Acidobacteriota</taxon>
        <taxon>Terriglobia</taxon>
        <taxon>Terriglobales</taxon>
        <taxon>Acidobacteriaceae</taxon>
        <taxon>Acidicapsa</taxon>
    </lineage>
</organism>
<keyword evidence="3" id="KW-1185">Reference proteome</keyword>
<keyword evidence="1" id="KW-0732">Signal</keyword>
<sequence length="115" mass="12507">MNRLHPFQAIPRFAVILAIALTSIAASHAQSLPTAEALSKQIHDQGAKAVVDQLWPDDAQWSQLLRKVRTGDPAWLQVAVDISPGMSSGALQTLLIAVSQSIQKKPEPFLEIAYL</sequence>
<accession>A0ABW1EJD8</accession>
<dbReference type="Proteomes" id="UP001596091">
    <property type="component" value="Unassembled WGS sequence"/>
</dbReference>
<reference evidence="3" key="1">
    <citation type="journal article" date="2019" name="Int. J. Syst. Evol. Microbiol.">
        <title>The Global Catalogue of Microorganisms (GCM) 10K type strain sequencing project: providing services to taxonomists for standard genome sequencing and annotation.</title>
        <authorList>
            <consortium name="The Broad Institute Genomics Platform"/>
            <consortium name="The Broad Institute Genome Sequencing Center for Infectious Disease"/>
            <person name="Wu L."/>
            <person name="Ma J."/>
        </authorList>
    </citation>
    <scope>NUCLEOTIDE SEQUENCE [LARGE SCALE GENOMIC DNA]</scope>
    <source>
        <strain evidence="3">JCM 4087</strain>
    </source>
</reference>
<evidence type="ECO:0000256" key="1">
    <source>
        <dbReference type="SAM" id="SignalP"/>
    </source>
</evidence>
<feature type="signal peptide" evidence="1">
    <location>
        <begin position="1"/>
        <end position="29"/>
    </location>
</feature>
<gene>
    <name evidence="2" type="ORF">ACFPT7_18125</name>
</gene>
<protein>
    <submittedName>
        <fullName evidence="2">Uncharacterized protein</fullName>
    </submittedName>
</protein>
<comment type="caution">
    <text evidence="2">The sequence shown here is derived from an EMBL/GenBank/DDBJ whole genome shotgun (WGS) entry which is preliminary data.</text>
</comment>
<evidence type="ECO:0000313" key="3">
    <source>
        <dbReference type="Proteomes" id="UP001596091"/>
    </source>
</evidence>
<name>A0ABW1EJD8_9BACT</name>